<keyword evidence="1" id="KW-1133">Transmembrane helix</keyword>
<feature type="chain" id="PRO_5040387995" evidence="2">
    <location>
        <begin position="23"/>
        <end position="226"/>
    </location>
</feature>
<dbReference type="EMBL" id="JAIZAY010000005">
    <property type="protein sequence ID" value="KAJ8041763.1"/>
    <property type="molecule type" value="Genomic_DNA"/>
</dbReference>
<feature type="signal peptide" evidence="2">
    <location>
        <begin position="1"/>
        <end position="22"/>
    </location>
</feature>
<keyword evidence="1" id="KW-0812">Transmembrane</keyword>
<protein>
    <submittedName>
        <fullName evidence="4">Ferric-chelate reductase 1</fullName>
    </submittedName>
</protein>
<dbReference type="PANTHER" id="PTHR46902:SF1">
    <property type="entry name" value="DOMON DOMAIN-CONTAINING PROTEIN FRRS1L"/>
    <property type="match status" value="1"/>
</dbReference>
<dbReference type="GO" id="GO:1900449">
    <property type="term" value="P:regulation of glutamate receptor signaling pathway"/>
    <property type="evidence" value="ECO:0007669"/>
    <property type="project" value="InterPro"/>
</dbReference>
<gene>
    <name evidence="4" type="ORF">HOLleu_12667</name>
</gene>
<proteinExistence type="predicted"/>
<evidence type="ECO:0000313" key="5">
    <source>
        <dbReference type="Proteomes" id="UP001152320"/>
    </source>
</evidence>
<dbReference type="PANTHER" id="PTHR46902">
    <property type="entry name" value="DOMON DOMAIN-CONTAINING PROTEIN FRRS1L"/>
    <property type="match status" value="1"/>
</dbReference>
<dbReference type="PROSITE" id="PS50836">
    <property type="entry name" value="DOMON"/>
    <property type="match status" value="1"/>
</dbReference>
<name>A0A9Q1C9M0_HOLLE</name>
<feature type="domain" description="DOMON" evidence="3">
    <location>
        <begin position="52"/>
        <end position="168"/>
    </location>
</feature>
<keyword evidence="5" id="KW-1185">Reference proteome</keyword>
<evidence type="ECO:0000259" key="3">
    <source>
        <dbReference type="PROSITE" id="PS50836"/>
    </source>
</evidence>
<dbReference type="AlphaFoldDB" id="A0A9Q1C9M0"/>
<reference evidence="4" key="1">
    <citation type="submission" date="2021-10" db="EMBL/GenBank/DDBJ databases">
        <title>Tropical sea cucumber genome reveals ecological adaptation and Cuvierian tubules defense mechanism.</title>
        <authorList>
            <person name="Chen T."/>
        </authorList>
    </citation>
    <scope>NUCLEOTIDE SEQUENCE</scope>
    <source>
        <strain evidence="4">Nanhai2018</strain>
        <tissue evidence="4">Muscle</tissue>
    </source>
</reference>
<evidence type="ECO:0000256" key="1">
    <source>
        <dbReference type="SAM" id="Phobius"/>
    </source>
</evidence>
<dbReference type="Proteomes" id="UP001152320">
    <property type="component" value="Chromosome 5"/>
</dbReference>
<dbReference type="Pfam" id="PF03351">
    <property type="entry name" value="DOMON"/>
    <property type="match status" value="1"/>
</dbReference>
<evidence type="ECO:0000256" key="2">
    <source>
        <dbReference type="SAM" id="SignalP"/>
    </source>
</evidence>
<dbReference type="GO" id="GO:0099072">
    <property type="term" value="P:regulation of postsynaptic membrane neurotransmitter receptor levels"/>
    <property type="evidence" value="ECO:0007669"/>
    <property type="project" value="TreeGrafter"/>
</dbReference>
<dbReference type="InterPro" id="IPR005018">
    <property type="entry name" value="DOMON_domain"/>
</dbReference>
<feature type="transmembrane region" description="Helical" evidence="1">
    <location>
        <begin position="207"/>
        <end position="225"/>
    </location>
</feature>
<accession>A0A9Q1C9M0</accession>
<dbReference type="OrthoDB" id="2419613at2759"/>
<keyword evidence="1" id="KW-0472">Membrane</keyword>
<sequence length="226" mass="25031">MGYIFASVVITAYLVCLPPVHCMITKDTGVCGSTKSCYSIPDGCNPDVAGSCRAFSSWSLTADNTSLLINLWSNTTTYIALGFSKSGEMKDSDVYACTFDMEVLRSRNEEDENDNFPQELIGVTNPSVMFDQGIISCSFLRVLENDTYDDTFFDLTCPNKYTPILAWGGAVRDSRIFEHTDRGHGHEEISFDERCSSGNGLHPSTKLHGPVIFFALLSSFLVIFFQ</sequence>
<keyword evidence="2" id="KW-0732">Signal</keyword>
<comment type="caution">
    <text evidence="4">The sequence shown here is derived from an EMBL/GenBank/DDBJ whole genome shotgun (WGS) entry which is preliminary data.</text>
</comment>
<dbReference type="InterPro" id="IPR042789">
    <property type="entry name" value="FRRS1L"/>
</dbReference>
<evidence type="ECO:0000313" key="4">
    <source>
        <dbReference type="EMBL" id="KAJ8041763.1"/>
    </source>
</evidence>
<organism evidence="4 5">
    <name type="scientific">Holothuria leucospilota</name>
    <name type="common">Black long sea cucumber</name>
    <name type="synonym">Mertensiothuria leucospilota</name>
    <dbReference type="NCBI Taxonomy" id="206669"/>
    <lineage>
        <taxon>Eukaryota</taxon>
        <taxon>Metazoa</taxon>
        <taxon>Echinodermata</taxon>
        <taxon>Eleutherozoa</taxon>
        <taxon>Echinozoa</taxon>
        <taxon>Holothuroidea</taxon>
        <taxon>Aspidochirotacea</taxon>
        <taxon>Aspidochirotida</taxon>
        <taxon>Holothuriidae</taxon>
        <taxon>Holothuria</taxon>
    </lineage>
</organism>